<feature type="domain" description="Reverse transcriptase" evidence="2">
    <location>
        <begin position="1213"/>
        <end position="1484"/>
    </location>
</feature>
<dbReference type="Proteomes" id="UP001458880">
    <property type="component" value="Unassembled WGS sequence"/>
</dbReference>
<name>A0AAW1KJR3_POPJA</name>
<protein>
    <submittedName>
        <fullName evidence="3">Reverse transcriptase (RNA-dependent DNA polymerase)</fullName>
    </submittedName>
</protein>
<dbReference type="GO" id="GO:0003964">
    <property type="term" value="F:RNA-directed DNA polymerase activity"/>
    <property type="evidence" value="ECO:0007669"/>
    <property type="project" value="UniProtKB-KW"/>
</dbReference>
<dbReference type="InterPro" id="IPR000477">
    <property type="entry name" value="RT_dom"/>
</dbReference>
<dbReference type="InterPro" id="IPR043502">
    <property type="entry name" value="DNA/RNA_pol_sf"/>
</dbReference>
<feature type="region of interest" description="Disordered" evidence="1">
    <location>
        <begin position="77"/>
        <end position="99"/>
    </location>
</feature>
<accession>A0AAW1KJR3</accession>
<keyword evidence="3" id="KW-0808">Transferase</keyword>
<comment type="caution">
    <text evidence="3">The sequence shown here is derived from an EMBL/GenBank/DDBJ whole genome shotgun (WGS) entry which is preliminary data.</text>
</comment>
<gene>
    <name evidence="3" type="ORF">QE152_g22805</name>
</gene>
<keyword evidence="4" id="KW-1185">Reference proteome</keyword>
<keyword evidence="3" id="KW-0548">Nucleotidyltransferase</keyword>
<evidence type="ECO:0000313" key="4">
    <source>
        <dbReference type="Proteomes" id="UP001458880"/>
    </source>
</evidence>
<dbReference type="EMBL" id="JASPKY010000222">
    <property type="protein sequence ID" value="KAK9719197.1"/>
    <property type="molecule type" value="Genomic_DNA"/>
</dbReference>
<dbReference type="PANTHER" id="PTHR19446">
    <property type="entry name" value="REVERSE TRANSCRIPTASES"/>
    <property type="match status" value="1"/>
</dbReference>
<dbReference type="SUPFAM" id="SSF56672">
    <property type="entry name" value="DNA/RNA polymerases"/>
    <property type="match status" value="2"/>
</dbReference>
<evidence type="ECO:0000313" key="3">
    <source>
        <dbReference type="EMBL" id="KAK9719197.1"/>
    </source>
</evidence>
<organism evidence="3 4">
    <name type="scientific">Popillia japonica</name>
    <name type="common">Japanese beetle</name>
    <dbReference type="NCBI Taxonomy" id="7064"/>
    <lineage>
        <taxon>Eukaryota</taxon>
        <taxon>Metazoa</taxon>
        <taxon>Ecdysozoa</taxon>
        <taxon>Arthropoda</taxon>
        <taxon>Hexapoda</taxon>
        <taxon>Insecta</taxon>
        <taxon>Pterygota</taxon>
        <taxon>Neoptera</taxon>
        <taxon>Endopterygota</taxon>
        <taxon>Coleoptera</taxon>
        <taxon>Polyphaga</taxon>
        <taxon>Scarabaeiformia</taxon>
        <taxon>Scarabaeidae</taxon>
        <taxon>Rutelinae</taxon>
        <taxon>Popillia</taxon>
    </lineage>
</organism>
<proteinExistence type="predicted"/>
<dbReference type="PROSITE" id="PS50878">
    <property type="entry name" value="RT_POL"/>
    <property type="match status" value="2"/>
</dbReference>
<evidence type="ECO:0000259" key="2">
    <source>
        <dbReference type="PROSITE" id="PS50878"/>
    </source>
</evidence>
<dbReference type="CDD" id="cd01650">
    <property type="entry name" value="RT_nLTR_like"/>
    <property type="match status" value="2"/>
</dbReference>
<feature type="domain" description="Reverse transcriptase" evidence="2">
    <location>
        <begin position="508"/>
        <end position="780"/>
    </location>
</feature>
<feature type="compositionally biased region" description="Basic and acidic residues" evidence="1">
    <location>
        <begin position="240"/>
        <end position="271"/>
    </location>
</feature>
<sequence length="1736" mass="195128">MQLPSPKSAMCLEGDIIGPGIGYWRQNIPARKDSDIPKPARGGVARGLLSQLIGERKGGSGLPPRYPVILIGPKRIGQASDGGDKEHMSPSVRQGVIDDDPAMSTVNETVFEIKLPFQRRSCGVCLHTGSGNFLALRIQDEIAHASEYHPQQLLIYAQAAKKSIARSMRLSATSLTVFPTQRGLSQHQRLRHPLARNAARAAGAVPAPRAQRRGKHLFSPEDIEQLSHLEVQLRGERFINKAMAERPPDKTAKQISDKRREPAYRRRREEILAQLTPLPEEDFPADPEASGEQERVDTNPPYLNSEAVEVPAIEILTATHDSVTPAETAWRKGIIQAALAHQQPKKAIPAEQAALIQLLKSALLYARESEGLVPQAHIDYIYGALESHLTSNGETERGVASLVAKYVRENVAWLEEDHQLPPSGEIKELYTKLWGTKPGIQTPVFADQEEQIELTEVLTPITVPEIEKRIANTKPSAAAGPDGFQQKHLTHWFPQEALHLLFNFLMYCGRQPTQWRVKKRTTLVRKEGKDGSQAVNYRPITISSLLGRLYWGLIDQRLRQVVRYNPRQKEFIAESGCYNNVHIFNELLRHSKSNNGLVVVQLDLSKAFDTVPHQAIGPALRRKGLPETVVRLVEDQYKDVHMNIQSDDEVIKIFLQRGVKQGDPLSSFIFNAVIEPLLHQLEKMSGYRINGGTTVSSLAFADDLILTATEVPQARALLEYTEAYLLGLGMTLSAPKSACFRIVPTKDSWYLADPDMKLSSGEVIPYAHAETKLSYLGMRISPWAGITLQSIKERLCSTLQRIKKLALKPYQKVDLISTYLVPHYLYQLVVAVPPVTLLRCLDQELRVVIRDIYHLQQSTANGLIYCGKRDGGLGFPKLEVITVASTLATGYRFVNSTDPVMQALAEDTGMVKRLKSLANSVRINWPLQSLQDVNKFKLRAKKEELARWSELPAQGRSADSLQALRTNTAANRAVLERTGPIADPNCRKCRHQKETLAHILGQCIYTKPDRIRRHDEIRDFIVTQVHKRDPRVAVTKEPVVRLPLGGNLKPDLVIENRGKVDVVDVTIRHEDDDYLAQGRCDKLQRYSRLLPLFRERQEPPLQSDKVRPNNILNSVLVDNGETLSWADTVGAILDRLLSTTDEGELTAVQQQLVIENLRYSVGQMDPPFSLEELDLAVGKMKLAKVPGYNLIEPEVVRRLWVLKPQILLCVMNRCLAEGLVPNIWKLGKIRLLAKNSTKPANDPKAYRPVTLLSVMGKVFERLLMQRVTAHYEANNMSVANQFGFKPGRSTVDAVVRLQQLTATASEKYVLGIFRDIAGAFDNLWWPSILKRLRQCNVPINLYKVLQRYLKNKTVVIEYNYESVLRDIVKGCLQGSVLGPGLWNLVFDEVVGDIIKGSMRIAYADDLAILVMGNSKVITQLESRAAAVLVRIKNWVIANRMTISTGKTVVTMLKGNLSKNRHPTVRLDNTPIAYSSKVKYLGVVLDDKNRFIPHMEASALNLLYEGVFVSVTTYGAPVWAGKLHTPAVKRRLTSVQRFVLLGIIRACRTVSNDAPQVLAGKLPIDLVAAERALLYWSKLGERRTIIDIITVPISDGNIRRGIRNERRRLRHTALLKWQDRWVNSENGRITYGFIPSVRNLRHRRSPWFRPGLRLTLTGSNLCECGGIKDAIHVLEWCPLYAEARETLLATIERNNVGDWTLVTVDKVMYKAMEAFAEEVFPLRMMYDLHVIVNFKVS</sequence>
<reference evidence="3 4" key="1">
    <citation type="journal article" date="2024" name="BMC Genomics">
        <title>De novo assembly and annotation of Popillia japonica's genome with initial clues to its potential as an invasive pest.</title>
        <authorList>
            <person name="Cucini C."/>
            <person name="Boschi S."/>
            <person name="Funari R."/>
            <person name="Cardaioli E."/>
            <person name="Iannotti N."/>
            <person name="Marturano G."/>
            <person name="Paoli F."/>
            <person name="Bruttini M."/>
            <person name="Carapelli A."/>
            <person name="Frati F."/>
            <person name="Nardi F."/>
        </authorList>
    </citation>
    <scope>NUCLEOTIDE SEQUENCE [LARGE SCALE GENOMIC DNA]</scope>
    <source>
        <strain evidence="3">DMR45628</strain>
    </source>
</reference>
<feature type="region of interest" description="Disordered" evidence="1">
    <location>
        <begin position="240"/>
        <end position="300"/>
    </location>
</feature>
<evidence type="ECO:0000256" key="1">
    <source>
        <dbReference type="SAM" id="MobiDB-lite"/>
    </source>
</evidence>
<dbReference type="Pfam" id="PF00078">
    <property type="entry name" value="RVT_1"/>
    <property type="match status" value="2"/>
</dbReference>
<feature type="compositionally biased region" description="Acidic residues" evidence="1">
    <location>
        <begin position="279"/>
        <end position="291"/>
    </location>
</feature>
<keyword evidence="3" id="KW-0695">RNA-directed DNA polymerase</keyword>